<organism evidence="2">
    <name type="scientific">Setaria italica</name>
    <name type="common">Foxtail millet</name>
    <name type="synonym">Panicum italicum</name>
    <dbReference type="NCBI Taxonomy" id="4555"/>
    <lineage>
        <taxon>Eukaryota</taxon>
        <taxon>Viridiplantae</taxon>
        <taxon>Streptophyta</taxon>
        <taxon>Embryophyta</taxon>
        <taxon>Tracheophyta</taxon>
        <taxon>Spermatophyta</taxon>
        <taxon>Magnoliopsida</taxon>
        <taxon>Liliopsida</taxon>
        <taxon>Poales</taxon>
        <taxon>Poaceae</taxon>
        <taxon>PACMAD clade</taxon>
        <taxon>Panicoideae</taxon>
        <taxon>Panicodae</taxon>
        <taxon>Paniceae</taxon>
        <taxon>Cenchrinae</taxon>
        <taxon>Setaria</taxon>
    </lineage>
</organism>
<feature type="region of interest" description="Disordered" evidence="1">
    <location>
        <begin position="1"/>
        <end position="50"/>
    </location>
</feature>
<sequence>MEDLEPSSEHHPPLPAADSRIGIQPPGEQRERHGRRVAEGDGGQQLQPPGLLAHAVERQRELAGDGQELDRRLPDDTAQPAALTGRCGGAILGVHAILRLCVCDRACLREARYLVARGNTASKGSVLPNEDRGGVARRRLIVAS</sequence>
<proteinExistence type="predicted"/>
<protein>
    <submittedName>
        <fullName evidence="2">Uncharacterized protein</fullName>
    </submittedName>
</protein>
<evidence type="ECO:0000256" key="1">
    <source>
        <dbReference type="SAM" id="MobiDB-lite"/>
    </source>
</evidence>
<evidence type="ECO:0000313" key="2">
    <source>
        <dbReference type="EMBL" id="RCV16058.1"/>
    </source>
</evidence>
<feature type="compositionally biased region" description="Basic and acidic residues" evidence="1">
    <location>
        <begin position="28"/>
        <end position="39"/>
    </location>
</feature>
<reference evidence="2" key="2">
    <citation type="submission" date="2015-07" db="EMBL/GenBank/DDBJ databases">
        <authorList>
            <person name="Noorani M."/>
        </authorList>
    </citation>
    <scope>NUCLEOTIDE SEQUENCE</scope>
    <source>
        <strain evidence="2">Yugu1</strain>
    </source>
</reference>
<name>A0A368QEB1_SETIT</name>
<gene>
    <name evidence="2" type="ORF">SETIT_3G107000v2</name>
</gene>
<reference evidence="2" key="1">
    <citation type="journal article" date="2012" name="Nat. Biotechnol.">
        <title>Reference genome sequence of the model plant Setaria.</title>
        <authorList>
            <person name="Bennetzen J.L."/>
            <person name="Schmutz J."/>
            <person name="Wang H."/>
            <person name="Percifield R."/>
            <person name="Hawkins J."/>
            <person name="Pontaroli A.C."/>
            <person name="Estep M."/>
            <person name="Feng L."/>
            <person name="Vaughn J.N."/>
            <person name="Grimwood J."/>
            <person name="Jenkins J."/>
            <person name="Barry K."/>
            <person name="Lindquist E."/>
            <person name="Hellsten U."/>
            <person name="Deshpande S."/>
            <person name="Wang X."/>
            <person name="Wu X."/>
            <person name="Mitros T."/>
            <person name="Triplett J."/>
            <person name="Yang X."/>
            <person name="Ye C.Y."/>
            <person name="Mauro-Herrera M."/>
            <person name="Wang L."/>
            <person name="Li P."/>
            <person name="Sharma M."/>
            <person name="Sharma R."/>
            <person name="Ronald P.C."/>
            <person name="Panaud O."/>
            <person name="Kellogg E.A."/>
            <person name="Brutnell T.P."/>
            <person name="Doust A.N."/>
            <person name="Tuskan G.A."/>
            <person name="Rokhsar D."/>
            <person name="Devos K.M."/>
        </authorList>
    </citation>
    <scope>NUCLEOTIDE SEQUENCE [LARGE SCALE GENOMIC DNA]</scope>
    <source>
        <strain evidence="2">Yugu1</strain>
    </source>
</reference>
<dbReference type="AlphaFoldDB" id="A0A368QEB1"/>
<accession>A0A368QEB1</accession>
<dbReference type="EMBL" id="CM003530">
    <property type="protein sequence ID" value="RCV16058.1"/>
    <property type="molecule type" value="Genomic_DNA"/>
</dbReference>